<sequence>MDGSSLKAAMVQFDRYLSSPDTFVMPQFNFLLSAAIKEQIFKQSTELVCRAYGEVYTAVTNPANGYREPENVLHRSPQQPQSVLPLLLPHCCG</sequence>
<keyword evidence="2" id="KW-1185">Reference proteome</keyword>
<comment type="caution">
    <text evidence="1">The sequence shown here is derived from an EMBL/GenBank/DDBJ whole genome shotgun (WGS) entry which is preliminary data.</text>
</comment>
<gene>
    <name evidence="1" type="ORF">PDJAM_G00056190</name>
</gene>
<evidence type="ECO:0000313" key="2">
    <source>
        <dbReference type="Proteomes" id="UP000830395"/>
    </source>
</evidence>
<reference evidence="1" key="1">
    <citation type="submission" date="2020-02" db="EMBL/GenBank/DDBJ databases">
        <title>Genome sequencing of the panga catfish, Pangasius djambal.</title>
        <authorList>
            <person name="Wen M."/>
            <person name="Zahm M."/>
            <person name="Roques C."/>
            <person name="Cabau C."/>
            <person name="Klopp C."/>
            <person name="Donnadieu C."/>
            <person name="Jouanno E."/>
            <person name="Avarre J.-C."/>
            <person name="Campet M."/>
            <person name="Ha T."/>
            <person name="Dugue R."/>
            <person name="Lampietro C."/>
            <person name="Louis A."/>
            <person name="Herpin A."/>
            <person name="Echchiki A."/>
            <person name="Berthelot C."/>
            <person name="Parey E."/>
            <person name="Roest-Crollius H."/>
            <person name="Braasch I."/>
            <person name="Postlethwait J.H."/>
            <person name="Bobe J."/>
            <person name="Montfort J."/>
            <person name="Bouchez O."/>
            <person name="Begum T."/>
            <person name="Schartl M."/>
            <person name="Gustiano R."/>
            <person name="Guiguen Y."/>
        </authorList>
    </citation>
    <scope>NUCLEOTIDE SEQUENCE</scope>
    <source>
        <strain evidence="1">Pdj_M5554</strain>
    </source>
</reference>
<organism evidence="1 2">
    <name type="scientific">Pangasius djambal</name>
    <dbReference type="NCBI Taxonomy" id="1691987"/>
    <lineage>
        <taxon>Eukaryota</taxon>
        <taxon>Metazoa</taxon>
        <taxon>Chordata</taxon>
        <taxon>Craniata</taxon>
        <taxon>Vertebrata</taxon>
        <taxon>Euteleostomi</taxon>
        <taxon>Actinopterygii</taxon>
        <taxon>Neopterygii</taxon>
        <taxon>Teleostei</taxon>
        <taxon>Ostariophysi</taxon>
        <taxon>Siluriformes</taxon>
        <taxon>Pangasiidae</taxon>
        <taxon>Pangasius</taxon>
    </lineage>
</organism>
<protein>
    <submittedName>
        <fullName evidence="1">Uncharacterized protein</fullName>
    </submittedName>
</protein>
<evidence type="ECO:0000313" key="1">
    <source>
        <dbReference type="EMBL" id="MCJ8740199.1"/>
    </source>
</evidence>
<dbReference type="EMBL" id="CM040988">
    <property type="protein sequence ID" value="MCJ8740199.1"/>
    <property type="molecule type" value="Genomic_DNA"/>
</dbReference>
<dbReference type="Proteomes" id="UP000830395">
    <property type="component" value="Chromosome 14"/>
</dbReference>
<proteinExistence type="predicted"/>
<name>A0ACC5YWR6_9TELE</name>
<accession>A0ACC5YWR6</accession>